<dbReference type="Proteomes" id="UP001201980">
    <property type="component" value="Unassembled WGS sequence"/>
</dbReference>
<gene>
    <name evidence="3" type="ORF">MKZ38_009366</name>
</gene>
<organism evidence="3 4">
    <name type="scientific">Zalerion maritima</name>
    <dbReference type="NCBI Taxonomy" id="339359"/>
    <lineage>
        <taxon>Eukaryota</taxon>
        <taxon>Fungi</taxon>
        <taxon>Dikarya</taxon>
        <taxon>Ascomycota</taxon>
        <taxon>Pezizomycotina</taxon>
        <taxon>Sordariomycetes</taxon>
        <taxon>Lulworthiomycetidae</taxon>
        <taxon>Lulworthiales</taxon>
        <taxon>Lulworthiaceae</taxon>
        <taxon>Zalerion</taxon>
    </lineage>
</organism>
<accession>A0AAD5RV59</accession>
<evidence type="ECO:0000259" key="2">
    <source>
        <dbReference type="Pfam" id="PF14420"/>
    </source>
</evidence>
<feature type="region of interest" description="Disordered" evidence="1">
    <location>
        <begin position="1"/>
        <end position="22"/>
    </location>
</feature>
<reference evidence="3" key="1">
    <citation type="submission" date="2022-07" db="EMBL/GenBank/DDBJ databases">
        <title>Draft genome sequence of Zalerion maritima ATCC 34329, a (micro)plastics degrading marine fungus.</title>
        <authorList>
            <person name="Paco A."/>
            <person name="Goncalves M.F.M."/>
            <person name="Rocha-Santos T.A.P."/>
            <person name="Alves A."/>
        </authorList>
    </citation>
    <scope>NUCLEOTIDE SEQUENCE</scope>
    <source>
        <strain evidence="3">ATCC 34329</strain>
    </source>
</reference>
<evidence type="ECO:0000313" key="3">
    <source>
        <dbReference type="EMBL" id="KAJ2903800.1"/>
    </source>
</evidence>
<name>A0AAD5RV59_9PEZI</name>
<dbReference type="PANTHER" id="PTHR38788">
    <property type="entry name" value="CLR5 DOMAIN-CONTAINING PROTEIN"/>
    <property type="match status" value="1"/>
</dbReference>
<comment type="caution">
    <text evidence="3">The sequence shown here is derived from an EMBL/GenBank/DDBJ whole genome shotgun (WGS) entry which is preliminary data.</text>
</comment>
<evidence type="ECO:0000256" key="1">
    <source>
        <dbReference type="SAM" id="MobiDB-lite"/>
    </source>
</evidence>
<sequence>MPQSRSIWRGPANPRAKQLKPEQWNAHRKNIEHLHQTRGYALHEIMTKMKNEHNFGPTRRQYIRQFEKWGLRKYRCSHPSSSDECETAPNLHESANVNLPISSSPAPDLDDRFLALVEAGKFMSDLSDHDAPSNYSSEITISGELEAAVALSSLDQAAHVQSERPNNHQVYCATNVPEWTKYIAGQVEGTADFLLECDMFSDAFRLYLHLFRQSRATDYPRHVIEGLFGCYRCVTTGEEMNTVESLVGDTRKYIQESHPLVLGYFHKCWGRAHERVASRFISRDGAGPGGVEVEAFKDRMGKFEGNNILSDDIQLLGTSGNDLYLSLPGKYEKKQGMRRTIRSAFRWSLNSLCDRAVTTLMERMQDDIYPAVQESPSHAFRLGSFVVLILRWQREYARSRSIREWALDAFHYLEMTVAELIGLVCQIIEHKLLAMGFDFSTHNVQDLGNMLKKVELRSEDELEKDFFRLFFQRKETISDSFRPHVEGYLLDVARIYWGVQGQTAFLREAHGVSFRLSIRTRAAIETMDAIPAIGSSYRF</sequence>
<feature type="domain" description="Clr5" evidence="2">
    <location>
        <begin position="21"/>
        <end position="73"/>
    </location>
</feature>
<evidence type="ECO:0000313" key="4">
    <source>
        <dbReference type="Proteomes" id="UP001201980"/>
    </source>
</evidence>
<protein>
    <recommendedName>
        <fullName evidence="2">Clr5 domain-containing protein</fullName>
    </recommendedName>
</protein>
<dbReference type="EMBL" id="JAKWBI020000071">
    <property type="protein sequence ID" value="KAJ2903800.1"/>
    <property type="molecule type" value="Genomic_DNA"/>
</dbReference>
<proteinExistence type="predicted"/>
<dbReference type="InterPro" id="IPR025676">
    <property type="entry name" value="Clr5_dom"/>
</dbReference>
<dbReference type="AlphaFoldDB" id="A0AAD5RV59"/>
<dbReference type="Pfam" id="PF14420">
    <property type="entry name" value="Clr5"/>
    <property type="match status" value="1"/>
</dbReference>
<keyword evidence="4" id="KW-1185">Reference proteome</keyword>
<dbReference type="PANTHER" id="PTHR38788:SF3">
    <property type="entry name" value="CLR5 DOMAIN-CONTAINING PROTEIN"/>
    <property type="match status" value="1"/>
</dbReference>